<dbReference type="AlphaFoldDB" id="A0A8B6F7F0"/>
<organism evidence="2 3">
    <name type="scientific">Mytilus galloprovincialis</name>
    <name type="common">Mediterranean mussel</name>
    <dbReference type="NCBI Taxonomy" id="29158"/>
    <lineage>
        <taxon>Eukaryota</taxon>
        <taxon>Metazoa</taxon>
        <taxon>Spiralia</taxon>
        <taxon>Lophotrochozoa</taxon>
        <taxon>Mollusca</taxon>
        <taxon>Bivalvia</taxon>
        <taxon>Autobranchia</taxon>
        <taxon>Pteriomorphia</taxon>
        <taxon>Mytilida</taxon>
        <taxon>Mytiloidea</taxon>
        <taxon>Mytilidae</taxon>
        <taxon>Mytilinae</taxon>
        <taxon>Mytilus</taxon>
    </lineage>
</organism>
<keyword evidence="3" id="KW-1185">Reference proteome</keyword>
<feature type="compositionally biased region" description="Polar residues" evidence="1">
    <location>
        <begin position="199"/>
        <end position="209"/>
    </location>
</feature>
<name>A0A8B6F7F0_MYTGA</name>
<evidence type="ECO:0000256" key="1">
    <source>
        <dbReference type="SAM" id="MobiDB-lite"/>
    </source>
</evidence>
<reference evidence="2" key="1">
    <citation type="submission" date="2018-11" db="EMBL/GenBank/DDBJ databases">
        <authorList>
            <person name="Alioto T."/>
            <person name="Alioto T."/>
        </authorList>
    </citation>
    <scope>NUCLEOTIDE SEQUENCE</scope>
</reference>
<evidence type="ECO:0000313" key="3">
    <source>
        <dbReference type="Proteomes" id="UP000596742"/>
    </source>
</evidence>
<feature type="compositionally biased region" description="Basic and acidic residues" evidence="1">
    <location>
        <begin position="163"/>
        <end position="180"/>
    </location>
</feature>
<feature type="compositionally biased region" description="Low complexity" evidence="1">
    <location>
        <begin position="210"/>
        <end position="223"/>
    </location>
</feature>
<feature type="compositionally biased region" description="Basic and acidic residues" evidence="1">
    <location>
        <begin position="90"/>
        <end position="110"/>
    </location>
</feature>
<dbReference type="PANTHER" id="PTHR37352">
    <property type="entry name" value="TESTIS-SPECIFIC GENE 13 PROTEIN"/>
    <property type="match status" value="1"/>
</dbReference>
<dbReference type="EMBL" id="UYJE01006404">
    <property type="protein sequence ID" value="VDI45712.1"/>
    <property type="molecule type" value="Genomic_DNA"/>
</dbReference>
<comment type="caution">
    <text evidence="2">The sequence shown here is derived from an EMBL/GenBank/DDBJ whole genome shotgun (WGS) entry which is preliminary data.</text>
</comment>
<feature type="region of interest" description="Disordered" evidence="1">
    <location>
        <begin position="543"/>
        <end position="567"/>
    </location>
</feature>
<feature type="region of interest" description="Disordered" evidence="1">
    <location>
        <begin position="1"/>
        <end position="110"/>
    </location>
</feature>
<dbReference type="PANTHER" id="PTHR37352:SF1">
    <property type="entry name" value="TESTIS-SPECIFIC GENE 13 PROTEIN"/>
    <property type="match status" value="1"/>
</dbReference>
<feature type="compositionally biased region" description="Basic and acidic residues" evidence="1">
    <location>
        <begin position="20"/>
        <end position="41"/>
    </location>
</feature>
<evidence type="ECO:0000313" key="2">
    <source>
        <dbReference type="EMBL" id="VDI45712.1"/>
    </source>
</evidence>
<accession>A0A8B6F7F0</accession>
<sequence>MKMKKSETRSTTLPAVLKEYVPEYDPKSSVKRTQIKDEKTVKISTQEEIQKPKSSGYGCRHTSPEHARSTSAGAASTTKRKRAHPAQEGNKGKYEDLSQKWDQAKTEVRQDDYEQLKRKIGLQQELIRRQDTLIEQKRAQQQQEIQQKKEEEKKKRRELQASLEEKCKKSLEEDKKSAKGERKKKTKGNVAQPLIVTERTPSAGNVTQKSGSAGSGRASVSPGTRQGRGFQASLPPMSRTPSNPDLGGPESKPGTPMSEKEMLEWYQVQLYQKFGPEKADYFLHPKIEQKTTKPIHPKLHKHGDVVNPLTGRAGAEKLLDILRKESMIRLYKEDAKIPREYKDAYNALVRFHLGKYNVNLRRIFAADNEDVSEIARLSDQSVMRRVRNQRHKTELMYRASVNNQDRTNILNIENPVNQLDAEIGEGVAKYLPSWLDDSSDFSEEEYKRWVRGQENERTFTSEPIAEEDTEDLKDNFKENIKPEEQYSGLDDELVMLMSRKRHRKPRENLKFLTEKDTRYKGGFSEKFKEDRDIPRAFNEAKAPENKSHSVMGMRASSDEHPSCKSAPIPDKHRKYYTNYVSDWQPLSMHALVEYKKKMDSEGDGEFNQGRAKVWKTQLIT</sequence>
<proteinExistence type="predicted"/>
<feature type="region of interest" description="Disordered" evidence="1">
    <location>
        <begin position="135"/>
        <end position="257"/>
    </location>
</feature>
<gene>
    <name evidence="2" type="ORF">MGAL_10B078286</name>
</gene>
<dbReference type="InterPro" id="IPR029241">
    <property type="entry name" value="TSGA13"/>
</dbReference>
<protein>
    <submittedName>
        <fullName evidence="2">Uncharacterized protein</fullName>
    </submittedName>
</protein>
<dbReference type="OrthoDB" id="9946729at2759"/>
<dbReference type="Proteomes" id="UP000596742">
    <property type="component" value="Unassembled WGS sequence"/>
</dbReference>